<dbReference type="InterPro" id="IPR036388">
    <property type="entry name" value="WH-like_DNA-bd_sf"/>
</dbReference>
<evidence type="ECO:0000256" key="5">
    <source>
        <dbReference type="ARBA" id="ARBA00024867"/>
    </source>
</evidence>
<keyword evidence="4" id="KW-0804">Transcription</keyword>
<protein>
    <recommendedName>
        <fullName evidence="1">Stage 0 sporulation protein A homolog</fullName>
    </recommendedName>
</protein>
<reference evidence="10 11" key="1">
    <citation type="submission" date="2021-10" db="EMBL/GenBank/DDBJ databases">
        <title>Anaerobic single-cell dispensing facilitates the cultivation of human gut bacteria.</title>
        <authorList>
            <person name="Afrizal A."/>
        </authorList>
    </citation>
    <scope>NUCLEOTIDE SEQUENCE [LARGE SCALE GENOMIC DNA]</scope>
    <source>
        <strain evidence="10 11">CLA-AA-H223</strain>
    </source>
</reference>
<comment type="function">
    <text evidence="5">May play the central regulatory role in sporulation. It may be an element of the effector pathway responsible for the activation of sporulation genes in response to nutritional stress. Spo0A may act in concert with spo0H (a sigma factor) to control the expression of some genes that are critical to the sporulation process.</text>
</comment>
<organism evidence="10 11">
    <name type="scientific">Faecalibacterium hominis</name>
    <name type="common">ex Afrizal et al. 2022</name>
    <dbReference type="NCBI Taxonomy" id="2881265"/>
    <lineage>
        <taxon>Bacteria</taxon>
        <taxon>Bacillati</taxon>
        <taxon>Bacillota</taxon>
        <taxon>Clostridia</taxon>
        <taxon>Eubacteriales</taxon>
        <taxon>Oscillospiraceae</taxon>
        <taxon>Faecalibacterium</taxon>
    </lineage>
</organism>
<dbReference type="Gene3D" id="3.40.50.2300">
    <property type="match status" value="1"/>
</dbReference>
<dbReference type="InterPro" id="IPR039420">
    <property type="entry name" value="WalR-like"/>
</dbReference>
<feature type="domain" description="Response regulatory" evidence="8">
    <location>
        <begin position="5"/>
        <end position="118"/>
    </location>
</feature>
<evidence type="ECO:0000256" key="6">
    <source>
        <dbReference type="PROSITE-ProRule" id="PRU00169"/>
    </source>
</evidence>
<dbReference type="CDD" id="cd00383">
    <property type="entry name" value="trans_reg_C"/>
    <property type="match status" value="1"/>
</dbReference>
<evidence type="ECO:0000313" key="10">
    <source>
        <dbReference type="EMBL" id="MCC2212801.1"/>
    </source>
</evidence>
<proteinExistence type="predicted"/>
<keyword evidence="11" id="KW-1185">Reference proteome</keyword>
<evidence type="ECO:0000256" key="2">
    <source>
        <dbReference type="ARBA" id="ARBA00023015"/>
    </source>
</evidence>
<feature type="DNA-binding region" description="OmpR/PhoB-type" evidence="7">
    <location>
        <begin position="131"/>
        <end position="230"/>
    </location>
</feature>
<evidence type="ECO:0000256" key="3">
    <source>
        <dbReference type="ARBA" id="ARBA00023125"/>
    </source>
</evidence>
<dbReference type="CDD" id="cd17574">
    <property type="entry name" value="REC_OmpR"/>
    <property type="match status" value="1"/>
</dbReference>
<dbReference type="PANTHER" id="PTHR48111">
    <property type="entry name" value="REGULATOR OF RPOS"/>
    <property type="match status" value="1"/>
</dbReference>
<sequence>MELKRILIVEDDADIAAIERDYLELGGYAVTIAPDGTTGLDAALHQPFDLILLDVMLPGIDGFAICKQVRAEKDIPILMVTARGEDVDKIRGLGFGADDYIEKPFSPSVLVARVKAHLAQYARLKPCADTPKTITVGPLTADPAARRITKNGVEVPLKNKEYELLFFLMRHPEQVFSREDLYELIWGLESMGDNITVAVHINRLREKIEDTPADPKLLQTVWGVGYRLHVV</sequence>
<evidence type="ECO:0000256" key="4">
    <source>
        <dbReference type="ARBA" id="ARBA00023163"/>
    </source>
</evidence>
<dbReference type="Pfam" id="PF00486">
    <property type="entry name" value="Trans_reg_C"/>
    <property type="match status" value="1"/>
</dbReference>
<evidence type="ECO:0000256" key="7">
    <source>
        <dbReference type="PROSITE-ProRule" id="PRU01091"/>
    </source>
</evidence>
<dbReference type="Gene3D" id="6.10.250.690">
    <property type="match status" value="1"/>
</dbReference>
<dbReference type="SMART" id="SM00862">
    <property type="entry name" value="Trans_reg_C"/>
    <property type="match status" value="1"/>
</dbReference>
<evidence type="ECO:0000256" key="1">
    <source>
        <dbReference type="ARBA" id="ARBA00018672"/>
    </source>
</evidence>
<dbReference type="Pfam" id="PF00072">
    <property type="entry name" value="Response_reg"/>
    <property type="match status" value="1"/>
</dbReference>
<dbReference type="PANTHER" id="PTHR48111:SF26">
    <property type="entry name" value="STAGE 0 SPORULATION PROTEIN A HOMOLOG"/>
    <property type="match status" value="1"/>
</dbReference>
<comment type="caution">
    <text evidence="10">The sequence shown here is derived from an EMBL/GenBank/DDBJ whole genome shotgun (WGS) entry which is preliminary data.</text>
</comment>
<gene>
    <name evidence="10" type="ORF">LKD34_04725</name>
</gene>
<dbReference type="SMART" id="SM00448">
    <property type="entry name" value="REC"/>
    <property type="match status" value="1"/>
</dbReference>
<dbReference type="InterPro" id="IPR001867">
    <property type="entry name" value="OmpR/PhoB-type_DNA-bd"/>
</dbReference>
<dbReference type="RefSeq" id="WP_206671177.1">
    <property type="nucleotide sequence ID" value="NZ_JAJEQO010000005.1"/>
</dbReference>
<dbReference type="PROSITE" id="PS51755">
    <property type="entry name" value="OMPR_PHOB"/>
    <property type="match status" value="1"/>
</dbReference>
<keyword evidence="2" id="KW-0805">Transcription regulation</keyword>
<dbReference type="InterPro" id="IPR016032">
    <property type="entry name" value="Sig_transdc_resp-reg_C-effctor"/>
</dbReference>
<keyword evidence="3 7" id="KW-0238">DNA-binding</keyword>
<evidence type="ECO:0000259" key="8">
    <source>
        <dbReference type="PROSITE" id="PS50110"/>
    </source>
</evidence>
<name>A0ABS8FEC5_9FIRM</name>
<evidence type="ECO:0000313" key="11">
    <source>
        <dbReference type="Proteomes" id="UP001199236"/>
    </source>
</evidence>
<dbReference type="SUPFAM" id="SSF46894">
    <property type="entry name" value="C-terminal effector domain of the bipartite response regulators"/>
    <property type="match status" value="1"/>
</dbReference>
<keyword evidence="6" id="KW-0597">Phosphoprotein</keyword>
<dbReference type="Gene3D" id="1.10.10.10">
    <property type="entry name" value="Winged helix-like DNA-binding domain superfamily/Winged helix DNA-binding domain"/>
    <property type="match status" value="1"/>
</dbReference>
<dbReference type="EMBL" id="JAJEQO010000005">
    <property type="protein sequence ID" value="MCC2212801.1"/>
    <property type="molecule type" value="Genomic_DNA"/>
</dbReference>
<dbReference type="InterPro" id="IPR011006">
    <property type="entry name" value="CheY-like_superfamily"/>
</dbReference>
<evidence type="ECO:0000259" key="9">
    <source>
        <dbReference type="PROSITE" id="PS51755"/>
    </source>
</evidence>
<feature type="modified residue" description="4-aspartylphosphate" evidence="6">
    <location>
        <position position="54"/>
    </location>
</feature>
<dbReference type="PROSITE" id="PS50110">
    <property type="entry name" value="RESPONSE_REGULATORY"/>
    <property type="match status" value="1"/>
</dbReference>
<feature type="domain" description="OmpR/PhoB-type" evidence="9">
    <location>
        <begin position="131"/>
        <end position="230"/>
    </location>
</feature>
<dbReference type="Proteomes" id="UP001199236">
    <property type="component" value="Unassembled WGS sequence"/>
</dbReference>
<dbReference type="InterPro" id="IPR001789">
    <property type="entry name" value="Sig_transdc_resp-reg_receiver"/>
</dbReference>
<dbReference type="SUPFAM" id="SSF52172">
    <property type="entry name" value="CheY-like"/>
    <property type="match status" value="1"/>
</dbReference>
<accession>A0ABS8FEC5</accession>